<dbReference type="InParanoid" id="A0A7R8YNC9"/>
<gene>
    <name evidence="2" type="ORF">HERILL_LOCUS1602</name>
</gene>
<reference evidence="2 3" key="1">
    <citation type="submission" date="2020-11" db="EMBL/GenBank/DDBJ databases">
        <authorList>
            <person name="Wallbank WR R."/>
            <person name="Pardo Diaz C."/>
            <person name="Kozak K."/>
            <person name="Martin S."/>
            <person name="Jiggins C."/>
            <person name="Moest M."/>
            <person name="Warren A I."/>
            <person name="Generalovic N T."/>
            <person name="Byers J.R.P. K."/>
            <person name="Montejo-Kovacevich G."/>
            <person name="Yen C E."/>
        </authorList>
    </citation>
    <scope>NUCLEOTIDE SEQUENCE [LARGE SCALE GENOMIC DNA]</scope>
</reference>
<sequence>MSGRTSDEKDVYVLDDTQARWTYNYYCQVGQGEDVWHLEQALSRLDLTREDPGWGFEYQTHPRYEPLEGYVFIVDYSNGGAMAREHGWMEEGSANPELDQWGWGLQVRIKDFRAEQLKTLVIPAGTAGVLCGRQYGPRTILYRGSRDLGVTGIRQHYLDRPMGLDASKLERRALKDAADAVDGKTGSREKELAQEESIIALEKKLAEMKATRAQEARAGGNEEEPKAPLNEEKDRGAEKGVSKAVSTPSGVKESVPVQPDLLQEHGSRAEQSSLERAAEKRAD</sequence>
<evidence type="ECO:0000313" key="3">
    <source>
        <dbReference type="Proteomes" id="UP000594454"/>
    </source>
</evidence>
<organism evidence="2 3">
    <name type="scientific">Hermetia illucens</name>
    <name type="common">Black soldier fly</name>
    <dbReference type="NCBI Taxonomy" id="343691"/>
    <lineage>
        <taxon>Eukaryota</taxon>
        <taxon>Metazoa</taxon>
        <taxon>Ecdysozoa</taxon>
        <taxon>Arthropoda</taxon>
        <taxon>Hexapoda</taxon>
        <taxon>Insecta</taxon>
        <taxon>Pterygota</taxon>
        <taxon>Neoptera</taxon>
        <taxon>Endopterygota</taxon>
        <taxon>Diptera</taxon>
        <taxon>Brachycera</taxon>
        <taxon>Stratiomyomorpha</taxon>
        <taxon>Stratiomyidae</taxon>
        <taxon>Hermetiinae</taxon>
        <taxon>Hermetia</taxon>
    </lineage>
</organism>
<evidence type="ECO:0000313" key="2">
    <source>
        <dbReference type="EMBL" id="CAD7078330.1"/>
    </source>
</evidence>
<dbReference type="EMBL" id="LR899009">
    <property type="protein sequence ID" value="CAD7078330.1"/>
    <property type="molecule type" value="Genomic_DNA"/>
</dbReference>
<proteinExistence type="predicted"/>
<keyword evidence="3" id="KW-1185">Reference proteome</keyword>
<protein>
    <submittedName>
        <fullName evidence="2">Uncharacterized protein</fullName>
    </submittedName>
</protein>
<dbReference type="AlphaFoldDB" id="A0A7R8YNC9"/>
<accession>A0A7R8YNC9</accession>
<feature type="region of interest" description="Disordered" evidence="1">
    <location>
        <begin position="210"/>
        <end position="283"/>
    </location>
</feature>
<feature type="compositionally biased region" description="Basic and acidic residues" evidence="1">
    <location>
        <begin position="223"/>
        <end position="241"/>
    </location>
</feature>
<name>A0A7R8YNC9_HERIL</name>
<evidence type="ECO:0000256" key="1">
    <source>
        <dbReference type="SAM" id="MobiDB-lite"/>
    </source>
</evidence>
<dbReference type="Proteomes" id="UP000594454">
    <property type="component" value="Chromosome 1"/>
</dbReference>